<comment type="caution">
    <text evidence="6">The sequence shown here is derived from an EMBL/GenBank/DDBJ whole genome shotgun (WGS) entry which is preliminary data.</text>
</comment>
<dbReference type="Proteomes" id="UP001163046">
    <property type="component" value="Unassembled WGS sequence"/>
</dbReference>
<comment type="caution">
    <text evidence="2">Lacks conserved residue(s) required for the propagation of feature annotation.</text>
</comment>
<accession>A0A9W9Z2K0</accession>
<dbReference type="PANTHER" id="PTHR15036">
    <property type="entry name" value="PIKACHURIN-LIKE PROTEIN"/>
    <property type="match status" value="1"/>
</dbReference>
<evidence type="ECO:0000313" key="6">
    <source>
        <dbReference type="EMBL" id="KAJ7373865.1"/>
    </source>
</evidence>
<dbReference type="Pfam" id="PF02210">
    <property type="entry name" value="Laminin_G_2"/>
    <property type="match status" value="2"/>
</dbReference>
<dbReference type="OrthoDB" id="5987304at2759"/>
<dbReference type="InterPro" id="IPR000742">
    <property type="entry name" value="EGF"/>
</dbReference>
<feature type="domain" description="Laminin G" evidence="4">
    <location>
        <begin position="245"/>
        <end position="407"/>
    </location>
</feature>
<dbReference type="PROSITE" id="PS50026">
    <property type="entry name" value="EGF_3"/>
    <property type="match status" value="1"/>
</dbReference>
<dbReference type="PANTHER" id="PTHR15036:SF85">
    <property type="entry name" value="SP2353, ISOFORM A"/>
    <property type="match status" value="1"/>
</dbReference>
<evidence type="ECO:0000256" key="1">
    <source>
        <dbReference type="ARBA" id="ARBA00023157"/>
    </source>
</evidence>
<dbReference type="PROSITE" id="PS50025">
    <property type="entry name" value="LAM_G_DOMAIN"/>
    <property type="match status" value="2"/>
</dbReference>
<evidence type="ECO:0000313" key="7">
    <source>
        <dbReference type="Proteomes" id="UP001163046"/>
    </source>
</evidence>
<dbReference type="CDD" id="cd00054">
    <property type="entry name" value="EGF_CA"/>
    <property type="match status" value="1"/>
</dbReference>
<dbReference type="EMBL" id="MU826829">
    <property type="protein sequence ID" value="KAJ7373865.1"/>
    <property type="molecule type" value="Genomic_DNA"/>
</dbReference>
<evidence type="ECO:0000259" key="4">
    <source>
        <dbReference type="PROSITE" id="PS50025"/>
    </source>
</evidence>
<keyword evidence="3" id="KW-0732">Signal</keyword>
<dbReference type="GO" id="GO:0016020">
    <property type="term" value="C:membrane"/>
    <property type="evidence" value="ECO:0007669"/>
    <property type="project" value="UniProtKB-SubCell"/>
</dbReference>
<keyword evidence="1" id="KW-1015">Disulfide bond</keyword>
<organism evidence="6 7">
    <name type="scientific">Desmophyllum pertusum</name>
    <dbReference type="NCBI Taxonomy" id="174260"/>
    <lineage>
        <taxon>Eukaryota</taxon>
        <taxon>Metazoa</taxon>
        <taxon>Cnidaria</taxon>
        <taxon>Anthozoa</taxon>
        <taxon>Hexacorallia</taxon>
        <taxon>Scleractinia</taxon>
        <taxon>Caryophylliina</taxon>
        <taxon>Caryophylliidae</taxon>
        <taxon>Desmophyllum</taxon>
    </lineage>
</organism>
<reference evidence="6" key="1">
    <citation type="submission" date="2023-01" db="EMBL/GenBank/DDBJ databases">
        <title>Genome assembly of the deep-sea coral Lophelia pertusa.</title>
        <authorList>
            <person name="Herrera S."/>
            <person name="Cordes E."/>
        </authorList>
    </citation>
    <scope>NUCLEOTIDE SEQUENCE</scope>
    <source>
        <strain evidence="6">USNM1676648</strain>
        <tissue evidence="6">Polyp</tissue>
    </source>
</reference>
<feature type="domain" description="EGF-like" evidence="5">
    <location>
        <begin position="205"/>
        <end position="242"/>
    </location>
</feature>
<sequence>MLGVVVIFQLCLIAGSLASTGLRFSKDPTAFAVFKGWNAKTNGTLTFHFRTDNENGFLVYEDDKGQCEYIYLSLTDGRLRLRLKMGQCDETQTLLVGQKLADGKWHKVTVQRKYAWTSVTVDSLTNSTFYKGRGRQILGVESDLFVGGIPWYTRFNDLSFPSIYWESMTSKRYYGCISGIIHSNGIRPLREAHLRNTSGTSDGCLDPCSQTDKCENGGICRDTVSDVWCDCKGTRFQGTNCTREAASVWLNGSGYIVFHVNKEEENFFSNRSYVAFHMKTHNSDGIIFSLQSQYYNEYNDYLLIEMKDGKIRVELDLGEGPLVLAGKGVHVNDGVWHWVEFSRSRRDVELKIDHRVKAAGEMPGPSYQLNVKEEPKVYLAGAQGTFSENPSRNRTLADIYKSFTLGT</sequence>
<evidence type="ECO:0000259" key="5">
    <source>
        <dbReference type="PROSITE" id="PS50026"/>
    </source>
</evidence>
<feature type="domain" description="Laminin G" evidence="4">
    <location>
        <begin position="21"/>
        <end position="204"/>
    </location>
</feature>
<dbReference type="AlphaFoldDB" id="A0A9W9Z2K0"/>
<dbReference type="CDD" id="cd00110">
    <property type="entry name" value="LamG"/>
    <property type="match status" value="2"/>
</dbReference>
<dbReference type="SMART" id="SM00282">
    <property type="entry name" value="LamG"/>
    <property type="match status" value="2"/>
</dbReference>
<evidence type="ECO:0000256" key="3">
    <source>
        <dbReference type="SAM" id="SignalP"/>
    </source>
</evidence>
<keyword evidence="2" id="KW-0245">EGF-like domain</keyword>
<dbReference type="SUPFAM" id="SSF49899">
    <property type="entry name" value="Concanavalin A-like lectins/glucanases"/>
    <property type="match status" value="2"/>
</dbReference>
<dbReference type="InterPro" id="IPR050372">
    <property type="entry name" value="Neurexin-related_CASP"/>
</dbReference>
<evidence type="ECO:0000256" key="2">
    <source>
        <dbReference type="PROSITE-ProRule" id="PRU00076"/>
    </source>
</evidence>
<proteinExistence type="predicted"/>
<protein>
    <submittedName>
        <fullName evidence="6">Neuroligin protein binding</fullName>
    </submittedName>
</protein>
<name>A0A9W9Z2K0_9CNID</name>
<dbReference type="Gene3D" id="2.10.25.10">
    <property type="entry name" value="Laminin"/>
    <property type="match status" value="1"/>
</dbReference>
<dbReference type="InterPro" id="IPR001791">
    <property type="entry name" value="Laminin_G"/>
</dbReference>
<feature type="signal peptide" evidence="3">
    <location>
        <begin position="1"/>
        <end position="18"/>
    </location>
</feature>
<dbReference type="InterPro" id="IPR013320">
    <property type="entry name" value="ConA-like_dom_sf"/>
</dbReference>
<feature type="chain" id="PRO_5040718898" evidence="3">
    <location>
        <begin position="19"/>
        <end position="407"/>
    </location>
</feature>
<keyword evidence="7" id="KW-1185">Reference proteome</keyword>
<gene>
    <name evidence="6" type="primary">Nrx-1</name>
    <name evidence="6" type="ORF">OS493_009187</name>
</gene>
<dbReference type="Gene3D" id="2.60.120.200">
    <property type="match status" value="2"/>
</dbReference>